<dbReference type="AlphaFoldDB" id="A0A8T2Q6H8"/>
<evidence type="ECO:0000256" key="5">
    <source>
        <dbReference type="ARBA" id="ARBA00022898"/>
    </source>
</evidence>
<keyword evidence="4" id="KW-0808">Transferase</keyword>
<proteinExistence type="predicted"/>
<dbReference type="PANTHER" id="PTHR11879:SF46">
    <property type="entry name" value="ASPARTATE AMINOTRANSFERASE, CYTOPLASMIC"/>
    <property type="match status" value="1"/>
</dbReference>
<dbReference type="Gene3D" id="3.90.1150.10">
    <property type="entry name" value="Aspartate Aminotransferase, domain 1"/>
    <property type="match status" value="1"/>
</dbReference>
<organism evidence="6 7">
    <name type="scientific">Ceratopteris richardii</name>
    <name type="common">Triangle waterfern</name>
    <dbReference type="NCBI Taxonomy" id="49495"/>
    <lineage>
        <taxon>Eukaryota</taxon>
        <taxon>Viridiplantae</taxon>
        <taxon>Streptophyta</taxon>
        <taxon>Embryophyta</taxon>
        <taxon>Tracheophyta</taxon>
        <taxon>Polypodiopsida</taxon>
        <taxon>Polypodiidae</taxon>
        <taxon>Polypodiales</taxon>
        <taxon>Pteridineae</taxon>
        <taxon>Pteridaceae</taxon>
        <taxon>Parkerioideae</taxon>
        <taxon>Ceratopteris</taxon>
    </lineage>
</organism>
<evidence type="ECO:0000256" key="1">
    <source>
        <dbReference type="ARBA" id="ARBA00001933"/>
    </source>
</evidence>
<comment type="caution">
    <text evidence="6">The sequence shown here is derived from an EMBL/GenBank/DDBJ whole genome shotgun (WGS) entry which is preliminary data.</text>
</comment>
<dbReference type="OrthoDB" id="1678695at2759"/>
<dbReference type="InterPro" id="IPR015422">
    <property type="entry name" value="PyrdxlP-dep_Trfase_small"/>
</dbReference>
<dbReference type="PANTHER" id="PTHR11879">
    <property type="entry name" value="ASPARTATE AMINOTRANSFERASE"/>
    <property type="match status" value="1"/>
</dbReference>
<dbReference type="Proteomes" id="UP000825935">
    <property type="component" value="Chromosome 37"/>
</dbReference>
<dbReference type="InterPro" id="IPR015424">
    <property type="entry name" value="PyrdxlP-dep_Trfase"/>
</dbReference>
<evidence type="ECO:0000313" key="7">
    <source>
        <dbReference type="Proteomes" id="UP000825935"/>
    </source>
</evidence>
<comment type="cofactor">
    <cofactor evidence="1">
        <name>pyridoxal 5'-phosphate</name>
        <dbReference type="ChEBI" id="CHEBI:597326"/>
    </cofactor>
</comment>
<dbReference type="InterPro" id="IPR000796">
    <property type="entry name" value="Asp_trans"/>
</dbReference>
<dbReference type="SUPFAM" id="SSF53383">
    <property type="entry name" value="PLP-dependent transferases"/>
    <property type="match status" value="1"/>
</dbReference>
<evidence type="ECO:0008006" key="8">
    <source>
        <dbReference type="Google" id="ProtNLM"/>
    </source>
</evidence>
<dbReference type="EMBL" id="CM035442">
    <property type="protein sequence ID" value="KAH7279374.1"/>
    <property type="molecule type" value="Genomic_DNA"/>
</dbReference>
<keyword evidence="7" id="KW-1185">Reference proteome</keyword>
<evidence type="ECO:0000256" key="4">
    <source>
        <dbReference type="ARBA" id="ARBA00022679"/>
    </source>
</evidence>
<name>A0A8T2Q6H8_CERRI</name>
<keyword evidence="3" id="KW-0032">Aminotransferase</keyword>
<dbReference type="GO" id="GO:0008483">
    <property type="term" value="F:transaminase activity"/>
    <property type="evidence" value="ECO:0007669"/>
    <property type="project" value="UniProtKB-KW"/>
</dbReference>
<evidence type="ECO:0000313" key="6">
    <source>
        <dbReference type="EMBL" id="KAH7279374.1"/>
    </source>
</evidence>
<accession>A0A8T2Q6H8</accession>
<evidence type="ECO:0000256" key="2">
    <source>
        <dbReference type="ARBA" id="ARBA00011738"/>
    </source>
</evidence>
<keyword evidence="5" id="KW-0663">Pyridoxal phosphate</keyword>
<dbReference type="GO" id="GO:0006520">
    <property type="term" value="P:amino acid metabolic process"/>
    <property type="evidence" value="ECO:0007669"/>
    <property type="project" value="InterPro"/>
</dbReference>
<evidence type="ECO:0000256" key="3">
    <source>
        <dbReference type="ARBA" id="ARBA00022576"/>
    </source>
</evidence>
<sequence length="123" mass="13280">MATVPISFATISQAADSTTTKFCGPRKSSLATNTGNYFALPKINDRSRLNMAVAMDASRFHAVPMAPPDPILGISEAFRADTSDQKLNLGVGAYRTEDLQPYVLNVVKKAEKLMLKKGGHSHV</sequence>
<protein>
    <recommendedName>
        <fullName evidence="8">Aspartate transaminase</fullName>
    </recommendedName>
</protein>
<gene>
    <name evidence="6" type="ORF">KP509_37G016900</name>
</gene>
<comment type="subunit">
    <text evidence="2">Homodimer.</text>
</comment>
<reference evidence="6" key="1">
    <citation type="submission" date="2021-08" db="EMBL/GenBank/DDBJ databases">
        <title>WGS assembly of Ceratopteris richardii.</title>
        <authorList>
            <person name="Marchant D.B."/>
            <person name="Chen G."/>
            <person name="Jenkins J."/>
            <person name="Shu S."/>
            <person name="Leebens-Mack J."/>
            <person name="Grimwood J."/>
            <person name="Schmutz J."/>
            <person name="Soltis P."/>
            <person name="Soltis D."/>
            <person name="Chen Z.-H."/>
        </authorList>
    </citation>
    <scope>NUCLEOTIDE SEQUENCE</scope>
    <source>
        <strain evidence="6">Whitten #5841</strain>
        <tissue evidence="6">Leaf</tissue>
    </source>
</reference>